<dbReference type="Pfam" id="PF04965">
    <property type="entry name" value="GPW_gp25"/>
    <property type="match status" value="1"/>
</dbReference>
<dbReference type="EMBL" id="QNTQ01000001">
    <property type="protein sequence ID" value="RBI87728.1"/>
    <property type="molecule type" value="Genomic_DNA"/>
</dbReference>
<dbReference type="OrthoDB" id="119583at2"/>
<dbReference type="PANTHER" id="PTHR38595">
    <property type="entry name" value="CYTOPLASMIC PROTEIN-RELATED"/>
    <property type="match status" value="1"/>
</dbReference>
<dbReference type="RefSeq" id="WP_113287750.1">
    <property type="nucleotide sequence ID" value="NZ_QNTQ01000001.1"/>
</dbReference>
<dbReference type="Proteomes" id="UP000253370">
    <property type="component" value="Unassembled WGS sequence"/>
</dbReference>
<sequence length="165" mass="18680">MADKTITERLQPSLLDRLTDHAPGAGSESREARVIDVRRLRDIIRRDLSWLLNTADMGSALDARAFPQTARSVLNYGLPEVAGDYSTVGRVERIRKTIRTAIERFEPRIDPRTLDVVERPSESRSGATILFDIVADMWAEPMPLELYLRSEIDVTTGHVELEHRA</sequence>
<dbReference type="AlphaFoldDB" id="A0A365UDV1"/>
<feature type="domain" description="IraD/Gp25-like" evidence="1">
    <location>
        <begin position="39"/>
        <end position="141"/>
    </location>
</feature>
<accession>A0A365UDV1</accession>
<dbReference type="InterPro" id="IPR017737">
    <property type="entry name" value="TssE1-like"/>
</dbReference>
<dbReference type="SUPFAM" id="SSF160719">
    <property type="entry name" value="gpW/gp25-like"/>
    <property type="match status" value="1"/>
</dbReference>
<evidence type="ECO:0000313" key="2">
    <source>
        <dbReference type="EMBL" id="RBI87728.1"/>
    </source>
</evidence>
<evidence type="ECO:0000259" key="1">
    <source>
        <dbReference type="Pfam" id="PF04965"/>
    </source>
</evidence>
<keyword evidence="3" id="KW-1185">Reference proteome</keyword>
<organism evidence="2 3">
    <name type="scientific">Rhodosalinus halophilus</name>
    <dbReference type="NCBI Taxonomy" id="2259333"/>
    <lineage>
        <taxon>Bacteria</taxon>
        <taxon>Pseudomonadati</taxon>
        <taxon>Pseudomonadota</taxon>
        <taxon>Alphaproteobacteria</taxon>
        <taxon>Rhodobacterales</taxon>
        <taxon>Paracoccaceae</taxon>
        <taxon>Rhodosalinus</taxon>
    </lineage>
</organism>
<comment type="caution">
    <text evidence="2">The sequence shown here is derived from an EMBL/GenBank/DDBJ whole genome shotgun (WGS) entry which is preliminary data.</text>
</comment>
<gene>
    <name evidence="2" type="primary">tssE</name>
    <name evidence="2" type="ORF">DRV85_00055</name>
</gene>
<dbReference type="InterPro" id="IPR007048">
    <property type="entry name" value="IraD/Gp25-like"/>
</dbReference>
<proteinExistence type="predicted"/>
<dbReference type="InterPro" id="IPR053176">
    <property type="entry name" value="T6SS_TssE1-like"/>
</dbReference>
<name>A0A365UDV1_9RHOB</name>
<dbReference type="Gene3D" id="3.10.450.40">
    <property type="match status" value="1"/>
</dbReference>
<dbReference type="PANTHER" id="PTHR38595:SF1">
    <property type="entry name" value="TYPE VI SECRETION SYSTEM COMPONENT TSSE1"/>
    <property type="match status" value="1"/>
</dbReference>
<evidence type="ECO:0000313" key="3">
    <source>
        <dbReference type="Proteomes" id="UP000253370"/>
    </source>
</evidence>
<reference evidence="2 3" key="1">
    <citation type="submission" date="2018-07" db="EMBL/GenBank/DDBJ databases">
        <title>Rhodosalinus sp. strain E84T genomic sequence and assembly.</title>
        <authorList>
            <person name="Liu Z.-W."/>
            <person name="Lu D.-C."/>
        </authorList>
    </citation>
    <scope>NUCLEOTIDE SEQUENCE [LARGE SCALE GENOMIC DNA]</scope>
    <source>
        <strain evidence="2 3">E84</strain>
    </source>
</reference>
<dbReference type="NCBIfam" id="TIGR03357">
    <property type="entry name" value="VI_zyme"/>
    <property type="match status" value="1"/>
</dbReference>
<protein>
    <submittedName>
        <fullName evidence="2">Type VI secretion system baseplate subunit TssE</fullName>
    </submittedName>
</protein>